<feature type="non-terminal residue" evidence="2">
    <location>
        <position position="165"/>
    </location>
</feature>
<evidence type="ECO:0000313" key="2">
    <source>
        <dbReference type="EMBL" id="MCI29269.1"/>
    </source>
</evidence>
<sequence length="165" mass="19114">MIEDVLVKVKDLAFLVDFVIIDVDLADERDIILGRPFLATSHACINMKQGEVTIEMKEEVRTIKVYGKSTNACCKVEVRDKDLEKANLNSEWIEERGEEESFESQESSEEATAETEEGKIASCTPEEILVHHVDELNYQLCKMKEYDVRTLKVVRREMQEWVERI</sequence>
<feature type="region of interest" description="Disordered" evidence="1">
    <location>
        <begin position="94"/>
        <end position="119"/>
    </location>
</feature>
<dbReference type="EMBL" id="LXQA010171374">
    <property type="protein sequence ID" value="MCI29269.1"/>
    <property type="molecule type" value="Genomic_DNA"/>
</dbReference>
<accession>A0A392QZ64</accession>
<comment type="caution">
    <text evidence="2">The sequence shown here is derived from an EMBL/GenBank/DDBJ whole genome shotgun (WGS) entry which is preliminary data.</text>
</comment>
<evidence type="ECO:0000256" key="1">
    <source>
        <dbReference type="SAM" id="MobiDB-lite"/>
    </source>
</evidence>
<name>A0A392QZ64_9FABA</name>
<evidence type="ECO:0000313" key="3">
    <source>
        <dbReference type="Proteomes" id="UP000265520"/>
    </source>
</evidence>
<dbReference type="Gene3D" id="2.40.70.10">
    <property type="entry name" value="Acid Proteases"/>
    <property type="match status" value="1"/>
</dbReference>
<proteinExistence type="predicted"/>
<dbReference type="InterPro" id="IPR021109">
    <property type="entry name" value="Peptidase_aspartic_dom_sf"/>
</dbReference>
<feature type="compositionally biased region" description="Acidic residues" evidence="1">
    <location>
        <begin position="96"/>
        <end position="115"/>
    </location>
</feature>
<dbReference type="AlphaFoldDB" id="A0A392QZ64"/>
<dbReference type="PANTHER" id="PTHR33067">
    <property type="entry name" value="RNA-DIRECTED DNA POLYMERASE-RELATED"/>
    <property type="match status" value="1"/>
</dbReference>
<organism evidence="2 3">
    <name type="scientific">Trifolium medium</name>
    <dbReference type="NCBI Taxonomy" id="97028"/>
    <lineage>
        <taxon>Eukaryota</taxon>
        <taxon>Viridiplantae</taxon>
        <taxon>Streptophyta</taxon>
        <taxon>Embryophyta</taxon>
        <taxon>Tracheophyta</taxon>
        <taxon>Spermatophyta</taxon>
        <taxon>Magnoliopsida</taxon>
        <taxon>eudicotyledons</taxon>
        <taxon>Gunneridae</taxon>
        <taxon>Pentapetalae</taxon>
        <taxon>rosids</taxon>
        <taxon>fabids</taxon>
        <taxon>Fabales</taxon>
        <taxon>Fabaceae</taxon>
        <taxon>Papilionoideae</taxon>
        <taxon>50 kb inversion clade</taxon>
        <taxon>NPAAA clade</taxon>
        <taxon>Hologalegina</taxon>
        <taxon>IRL clade</taxon>
        <taxon>Trifolieae</taxon>
        <taxon>Trifolium</taxon>
    </lineage>
</organism>
<keyword evidence="3" id="KW-1185">Reference proteome</keyword>
<dbReference type="Proteomes" id="UP000265520">
    <property type="component" value="Unassembled WGS sequence"/>
</dbReference>
<reference evidence="2 3" key="1">
    <citation type="journal article" date="2018" name="Front. Plant Sci.">
        <title>Red Clover (Trifolium pratense) and Zigzag Clover (T. medium) - A Picture of Genomic Similarities and Differences.</title>
        <authorList>
            <person name="Dluhosova J."/>
            <person name="Istvanek J."/>
            <person name="Nedelnik J."/>
            <person name="Repkova J."/>
        </authorList>
    </citation>
    <scope>NUCLEOTIDE SEQUENCE [LARGE SCALE GENOMIC DNA]</scope>
    <source>
        <strain evidence="3">cv. 10/8</strain>
        <tissue evidence="2">Leaf</tissue>
    </source>
</reference>
<protein>
    <submittedName>
        <fullName evidence="2">Uncharacterized protein</fullName>
    </submittedName>
</protein>